<dbReference type="SUPFAM" id="SSF110296">
    <property type="entry name" value="Oligoxyloglucan reducing end-specific cellobiohydrolase"/>
    <property type="match status" value="1"/>
</dbReference>
<evidence type="ECO:0000259" key="4">
    <source>
        <dbReference type="Pfam" id="PF14870"/>
    </source>
</evidence>
<keyword evidence="1" id="KW-0602">Photosynthesis</keyword>
<keyword evidence="3" id="KW-0732">Signal</keyword>
<organism evidence="5 6">
    <name type="scientific">Cymbomonas tetramitiformis</name>
    <dbReference type="NCBI Taxonomy" id="36881"/>
    <lineage>
        <taxon>Eukaryota</taxon>
        <taxon>Viridiplantae</taxon>
        <taxon>Chlorophyta</taxon>
        <taxon>Pyramimonadophyceae</taxon>
        <taxon>Pyramimonadales</taxon>
        <taxon>Pyramimonadaceae</taxon>
        <taxon>Cymbomonas</taxon>
    </lineage>
</organism>
<feature type="domain" description="Photosynthesis system II assembly factor Ycf48/Hcf136-like" evidence="4">
    <location>
        <begin position="34"/>
        <end position="115"/>
    </location>
</feature>
<keyword evidence="6" id="KW-1185">Reference proteome</keyword>
<evidence type="ECO:0000313" key="6">
    <source>
        <dbReference type="Proteomes" id="UP001190700"/>
    </source>
</evidence>
<dbReference type="Gene3D" id="2.130.10.10">
    <property type="entry name" value="YVTN repeat-like/Quinoprotein amine dehydrogenase"/>
    <property type="match status" value="1"/>
</dbReference>
<feature type="signal peptide" evidence="3">
    <location>
        <begin position="1"/>
        <end position="24"/>
    </location>
</feature>
<evidence type="ECO:0000313" key="5">
    <source>
        <dbReference type="EMBL" id="KAK3263003.1"/>
    </source>
</evidence>
<dbReference type="InterPro" id="IPR028203">
    <property type="entry name" value="PSII_CF48-like_dom"/>
</dbReference>
<feature type="domain" description="Photosynthesis system II assembly factor Ycf48/Hcf136-like" evidence="4">
    <location>
        <begin position="133"/>
        <end position="209"/>
    </location>
</feature>
<accession>A0AAE0FNI9</accession>
<proteinExistence type="predicted"/>
<gene>
    <name evidence="5" type="ORF">CYMTET_28163</name>
</gene>
<dbReference type="GO" id="GO:0009523">
    <property type="term" value="C:photosystem II"/>
    <property type="evidence" value="ECO:0007669"/>
    <property type="project" value="UniProtKB-KW"/>
</dbReference>
<dbReference type="Proteomes" id="UP001190700">
    <property type="component" value="Unassembled WGS sequence"/>
</dbReference>
<comment type="caution">
    <text evidence="5">The sequence shown here is derived from an EMBL/GenBank/DDBJ whole genome shotgun (WGS) entry which is preliminary data.</text>
</comment>
<name>A0AAE0FNI9_9CHLO</name>
<reference evidence="5 6" key="1">
    <citation type="journal article" date="2015" name="Genome Biol. Evol.">
        <title>Comparative Genomics of a Bacterivorous Green Alga Reveals Evolutionary Causalities and Consequences of Phago-Mixotrophic Mode of Nutrition.</title>
        <authorList>
            <person name="Burns J.A."/>
            <person name="Paasch A."/>
            <person name="Narechania A."/>
            <person name="Kim E."/>
        </authorList>
    </citation>
    <scope>NUCLEOTIDE SEQUENCE [LARGE SCALE GENOMIC DNA]</scope>
    <source>
        <strain evidence="5 6">PLY_AMNH</strain>
    </source>
</reference>
<protein>
    <recommendedName>
        <fullName evidence="4">Photosynthesis system II assembly factor Ycf48/Hcf136-like domain-containing protein</fullName>
    </recommendedName>
</protein>
<dbReference type="PANTHER" id="PTHR47199">
    <property type="entry name" value="PHOTOSYSTEM II STABILITY/ASSEMBLY FACTOR HCF136, CHLOROPLASTIC"/>
    <property type="match status" value="1"/>
</dbReference>
<sequence>MARGVGLNLLLLQLVALQQSPVRGINWGWIPSPLDENHNLLAAWYEVPTSIGYVVGERDTILRTADGGATWSDFSSGLGSRYVWYGVSFWNSTLGWVVGSYGKTLNTKDGGVTWYHQETPVSYELVSDVSSYEITIHDVAAASPTVVYLVGDAGNAFRTTDGGASWITMDLETPYDLYSCFFYNTSLGWIVGGLQDRVRKTTDGGLTWSSHYVGLADSIGTSVAA</sequence>
<dbReference type="Pfam" id="PF14870">
    <property type="entry name" value="PSII_BNR"/>
    <property type="match status" value="2"/>
</dbReference>
<evidence type="ECO:0000256" key="3">
    <source>
        <dbReference type="SAM" id="SignalP"/>
    </source>
</evidence>
<dbReference type="PANTHER" id="PTHR47199:SF2">
    <property type="entry name" value="PHOTOSYSTEM II STABILITY_ASSEMBLY FACTOR HCF136, CHLOROPLASTIC"/>
    <property type="match status" value="1"/>
</dbReference>
<dbReference type="AlphaFoldDB" id="A0AAE0FNI9"/>
<feature type="chain" id="PRO_5041908345" description="Photosynthesis system II assembly factor Ycf48/Hcf136-like domain-containing protein" evidence="3">
    <location>
        <begin position="25"/>
        <end position="225"/>
    </location>
</feature>
<dbReference type="GO" id="GO:0015979">
    <property type="term" value="P:photosynthesis"/>
    <property type="evidence" value="ECO:0007669"/>
    <property type="project" value="UniProtKB-KW"/>
</dbReference>
<dbReference type="InterPro" id="IPR015943">
    <property type="entry name" value="WD40/YVTN_repeat-like_dom_sf"/>
</dbReference>
<dbReference type="EMBL" id="LGRX02015807">
    <property type="protein sequence ID" value="KAK3263003.1"/>
    <property type="molecule type" value="Genomic_DNA"/>
</dbReference>
<evidence type="ECO:0000256" key="2">
    <source>
        <dbReference type="ARBA" id="ARBA00023276"/>
    </source>
</evidence>
<evidence type="ECO:0000256" key="1">
    <source>
        <dbReference type="ARBA" id="ARBA00022531"/>
    </source>
</evidence>
<keyword evidence="2" id="KW-0604">Photosystem II</keyword>